<protein>
    <submittedName>
        <fullName evidence="1">AIM24 family protein</fullName>
    </submittedName>
</protein>
<dbReference type="EMBL" id="JBHUEH010000023">
    <property type="protein sequence ID" value="MFD1887299.1"/>
    <property type="molecule type" value="Genomic_DNA"/>
</dbReference>
<dbReference type="Gene3D" id="3.60.160.10">
    <property type="entry name" value="Mitochondrial biogenesis AIM24"/>
    <property type="match status" value="1"/>
</dbReference>
<dbReference type="InterPro" id="IPR036983">
    <property type="entry name" value="AIM24_sf"/>
</dbReference>
<sequence length="255" mass="27573">MGFRINNLTDNSNTVIREKLGGFTVLEYIKDLSCTSVMDATAQYYMSQSNMRRKQLMIELNNSEIMMKAGAMQYTIGRMEMTTGINGIGGLVSGMFKSAASGTGTVKPHYRGTGTIMLEPTYNYIWLIDVDNDEVVIEDGLFLACDTSLQIGVTARSNFSSAALGGEGLFNMTAKGKGILALEAPVPAEETVVVELENDELKVDGNFAMMWSNTLKFTVEKSGKTKIGSAASGEGLVNVYRGTGTVWLSPLAAYN</sequence>
<dbReference type="PANTHER" id="PTHR38074:SF1">
    <property type="entry name" value="ALTERED INHERITANCE OF MITOCHONDRIA PROTEIN 24, MITOCHONDRIAL"/>
    <property type="match status" value="1"/>
</dbReference>
<name>A0ABW4RNP7_9BACL</name>
<dbReference type="SUPFAM" id="SSF51219">
    <property type="entry name" value="TRAP-like"/>
    <property type="match status" value="1"/>
</dbReference>
<reference evidence="2" key="1">
    <citation type="journal article" date="2019" name="Int. J. Syst. Evol. Microbiol.">
        <title>The Global Catalogue of Microorganisms (GCM) 10K type strain sequencing project: providing services to taxonomists for standard genome sequencing and annotation.</title>
        <authorList>
            <consortium name="The Broad Institute Genomics Platform"/>
            <consortium name="The Broad Institute Genome Sequencing Center for Infectious Disease"/>
            <person name="Wu L."/>
            <person name="Ma J."/>
        </authorList>
    </citation>
    <scope>NUCLEOTIDE SEQUENCE [LARGE SCALE GENOMIC DNA]</scope>
    <source>
        <strain evidence="2">CCUG 54950</strain>
    </source>
</reference>
<comment type="caution">
    <text evidence="1">The sequence shown here is derived from an EMBL/GenBank/DDBJ whole genome shotgun (WGS) entry which is preliminary data.</text>
</comment>
<evidence type="ECO:0000313" key="2">
    <source>
        <dbReference type="Proteomes" id="UP001597233"/>
    </source>
</evidence>
<dbReference type="RefSeq" id="WP_347325208.1">
    <property type="nucleotide sequence ID" value="NZ_JBCGUH010000005.1"/>
</dbReference>
<proteinExistence type="predicted"/>
<keyword evidence="2" id="KW-1185">Reference proteome</keyword>
<dbReference type="Proteomes" id="UP001597233">
    <property type="component" value="Unassembled WGS sequence"/>
</dbReference>
<accession>A0ABW4RNP7</accession>
<dbReference type="InterPro" id="IPR016031">
    <property type="entry name" value="Trp_RNA-bd_attenuator-like_dom"/>
</dbReference>
<dbReference type="InterPro" id="IPR002838">
    <property type="entry name" value="AIM24"/>
</dbReference>
<dbReference type="Pfam" id="PF01987">
    <property type="entry name" value="AIM24"/>
    <property type="match status" value="1"/>
</dbReference>
<evidence type="ECO:0000313" key="1">
    <source>
        <dbReference type="EMBL" id="MFD1887299.1"/>
    </source>
</evidence>
<organism evidence="1 2">
    <name type="scientific">Paenibacillus wenxiniae</name>
    <dbReference type="NCBI Taxonomy" id="1636843"/>
    <lineage>
        <taxon>Bacteria</taxon>
        <taxon>Bacillati</taxon>
        <taxon>Bacillota</taxon>
        <taxon>Bacilli</taxon>
        <taxon>Bacillales</taxon>
        <taxon>Paenibacillaceae</taxon>
        <taxon>Paenibacillus</taxon>
    </lineage>
</organism>
<gene>
    <name evidence="1" type="ORF">ACFSC9_17530</name>
</gene>
<dbReference type="PANTHER" id="PTHR38074">
    <property type="entry name" value="ALTERED INHERITANCE OF MITOCHONDRIA PROTEIN 24, MITOCHONDRIAL"/>
    <property type="match status" value="1"/>
</dbReference>